<dbReference type="PANTHER" id="PTHR45527">
    <property type="entry name" value="NONRIBOSOMAL PEPTIDE SYNTHETASE"/>
    <property type="match status" value="1"/>
</dbReference>
<dbReference type="PROSITE" id="PS50075">
    <property type="entry name" value="CARRIER"/>
    <property type="match status" value="1"/>
</dbReference>
<dbReference type="Pfam" id="PF00550">
    <property type="entry name" value="PP-binding"/>
    <property type="match status" value="1"/>
</dbReference>
<dbReference type="GO" id="GO:0031177">
    <property type="term" value="F:phosphopantetheine binding"/>
    <property type="evidence" value="ECO:0007669"/>
    <property type="project" value="TreeGrafter"/>
</dbReference>
<dbReference type="Pfam" id="PF13193">
    <property type="entry name" value="AMP-binding_C"/>
    <property type="match status" value="1"/>
</dbReference>
<organism evidence="2">
    <name type="scientific">Nocardia brasiliensis</name>
    <dbReference type="NCBI Taxonomy" id="37326"/>
    <lineage>
        <taxon>Bacteria</taxon>
        <taxon>Bacillati</taxon>
        <taxon>Actinomycetota</taxon>
        <taxon>Actinomycetes</taxon>
        <taxon>Mycobacteriales</taxon>
        <taxon>Nocardiaceae</taxon>
        <taxon>Nocardia</taxon>
    </lineage>
</organism>
<reference evidence="2" key="1">
    <citation type="journal article" date="2014" name="BMC Genomics">
        <title>Genome based analysis of type-I polyketide synthase and nonribosomal peptide synthetase gene clusters in seven strains of five representative Nocardia species.</title>
        <authorList>
            <person name="Komaki H."/>
            <person name="Ichikawa N."/>
            <person name="Hosoyama A."/>
            <person name="Takahashi-Nakaguchi A."/>
            <person name="Matsuzawa T."/>
            <person name="Suzuki K."/>
            <person name="Fujita N."/>
            <person name="Gonoi T."/>
        </authorList>
    </citation>
    <scope>NUCLEOTIDE SEQUENCE</scope>
    <source>
        <strain evidence="2">NBRC 14402</strain>
    </source>
</reference>
<dbReference type="Gene3D" id="3.40.50.980">
    <property type="match status" value="2"/>
</dbReference>
<name>A0A060PY18_NOCBR</name>
<dbReference type="InterPro" id="IPR000873">
    <property type="entry name" value="AMP-dep_synth/lig_dom"/>
</dbReference>
<dbReference type="SUPFAM" id="SSF56801">
    <property type="entry name" value="Acetyl-CoA synthetase-like"/>
    <property type="match status" value="1"/>
</dbReference>
<dbReference type="InterPro" id="IPR010071">
    <property type="entry name" value="AA_adenyl_dom"/>
</dbReference>
<dbReference type="EMBL" id="AB701636">
    <property type="protein sequence ID" value="BAO99246.1"/>
    <property type="molecule type" value="Genomic_DNA"/>
</dbReference>
<feature type="region of interest" description="Disordered" evidence="1">
    <location>
        <begin position="566"/>
        <end position="593"/>
    </location>
</feature>
<dbReference type="Pfam" id="PF00501">
    <property type="entry name" value="AMP-binding"/>
    <property type="match status" value="1"/>
</dbReference>
<dbReference type="InterPro" id="IPR009081">
    <property type="entry name" value="PP-bd_ACP"/>
</dbReference>
<dbReference type="GO" id="GO:0043041">
    <property type="term" value="P:amino acid activation for nonribosomal peptide biosynthetic process"/>
    <property type="evidence" value="ECO:0007669"/>
    <property type="project" value="TreeGrafter"/>
</dbReference>
<dbReference type="AlphaFoldDB" id="A0A060PY18"/>
<dbReference type="RefSeq" id="WP_052383204.1">
    <property type="nucleotide sequence ID" value="NZ_CP022088.2"/>
</dbReference>
<protein>
    <submittedName>
        <fullName evidence="2">Putative non-ribosomal peptide synthetase</fullName>
    </submittedName>
</protein>
<sequence length="593" mass="63815">MSNENLLHTSVLDQAKEATAWLDSAGQPLTYQDLIERSGQLARRLTDAGAGPGRRVALFLERGADMAVAMLGALRAGAAFVPLGLQEPAPRLALILADCAPAVTLVHDATADRFRQHRVRTLHIAGNGDGEPADAGTPDDPAYVVYTSGSSGTPKGVVVEHRNLTPHLAWLAERLPLGPGDRLLQVAPYTFDASLTDFFWPLGAGAAVISLAEGEHLDPLAIATALVEHEITAVRLPPAILSLLLGEPEFRKATGLRYLISGGDRLPTSVARRITEILPGVRLFNRYGPTEAAVAVTYHEFDAGTDDGPEVPIGRGITGAELRIAPDEELLIGGTCVARGYLGDAALTAQRFVRLPNRGRVFRSGDRVRMTAAGVLEFLGRNDDQVQINGLRVEIGEVQFALRAHPGVADCVILPQDQTLTAYVVPAANRRPAEEIQDYLRDRLPGHMVPTAITFVDRLPMTDRGKVDLAALRAAHATSTVRTTNSPTPTAGPVREVVRRVWSQVLGGVELREHDDFFHRGGHSLLAVHAVGRIRADLGHHVPMRIMFEKTTLGEFTKAVTKIVGSAETAPHGQGRRGAGRPSKDLIPEQVRE</sequence>
<dbReference type="InterPro" id="IPR025110">
    <property type="entry name" value="AMP-bd_C"/>
</dbReference>
<dbReference type="CDD" id="cd05930">
    <property type="entry name" value="A_NRPS"/>
    <property type="match status" value="1"/>
</dbReference>
<proteinExistence type="predicted"/>
<dbReference type="Gene3D" id="2.30.38.10">
    <property type="entry name" value="Luciferase, Domain 3"/>
    <property type="match status" value="1"/>
</dbReference>
<evidence type="ECO:0000256" key="1">
    <source>
        <dbReference type="SAM" id="MobiDB-lite"/>
    </source>
</evidence>
<dbReference type="InterPro" id="IPR045851">
    <property type="entry name" value="AMP-bd_C_sf"/>
</dbReference>
<dbReference type="InterPro" id="IPR036736">
    <property type="entry name" value="ACP-like_sf"/>
</dbReference>
<dbReference type="Gene3D" id="1.10.1200.10">
    <property type="entry name" value="ACP-like"/>
    <property type="match status" value="1"/>
</dbReference>
<dbReference type="PROSITE" id="PS00455">
    <property type="entry name" value="AMP_BINDING"/>
    <property type="match status" value="1"/>
</dbReference>
<accession>A0A060PY18</accession>
<dbReference type="GO" id="GO:0005737">
    <property type="term" value="C:cytoplasm"/>
    <property type="evidence" value="ECO:0007669"/>
    <property type="project" value="TreeGrafter"/>
</dbReference>
<dbReference type="Gene3D" id="3.30.300.30">
    <property type="match status" value="1"/>
</dbReference>
<evidence type="ECO:0000313" key="2">
    <source>
        <dbReference type="EMBL" id="BAO99246.1"/>
    </source>
</evidence>
<dbReference type="SUPFAM" id="SSF47336">
    <property type="entry name" value="ACP-like"/>
    <property type="match status" value="1"/>
</dbReference>
<dbReference type="GO" id="GO:0044550">
    <property type="term" value="P:secondary metabolite biosynthetic process"/>
    <property type="evidence" value="ECO:0007669"/>
    <property type="project" value="TreeGrafter"/>
</dbReference>
<feature type="compositionally biased region" description="Basic and acidic residues" evidence="1">
    <location>
        <begin position="582"/>
        <end position="593"/>
    </location>
</feature>
<dbReference type="NCBIfam" id="TIGR01733">
    <property type="entry name" value="AA-adenyl-dom"/>
    <property type="match status" value="1"/>
</dbReference>
<dbReference type="InterPro" id="IPR020845">
    <property type="entry name" value="AMP-binding_CS"/>
</dbReference>
<dbReference type="PANTHER" id="PTHR45527:SF1">
    <property type="entry name" value="FATTY ACID SYNTHASE"/>
    <property type="match status" value="1"/>
</dbReference>
<dbReference type="GeneID" id="80360844"/>